<keyword evidence="2 3" id="KW-0732">Signal</keyword>
<evidence type="ECO:0000256" key="3">
    <source>
        <dbReference type="SAM" id="SignalP"/>
    </source>
</evidence>
<comment type="similarity">
    <text evidence="1">Belongs to the bacterial solute-binding protein 3 family.</text>
</comment>
<dbReference type="Gene3D" id="3.40.190.10">
    <property type="entry name" value="Periplasmic binding protein-like II"/>
    <property type="match status" value="2"/>
</dbReference>
<dbReference type="Proteomes" id="UP001595476">
    <property type="component" value="Unassembled WGS sequence"/>
</dbReference>
<gene>
    <name evidence="5" type="ORF">ACFOEK_09470</name>
</gene>
<evidence type="ECO:0000256" key="1">
    <source>
        <dbReference type="ARBA" id="ARBA00010333"/>
    </source>
</evidence>
<dbReference type="PANTHER" id="PTHR35936:SF25">
    <property type="entry name" value="ABC TRANSPORTER SUBSTRATE-BINDING PROTEIN"/>
    <property type="match status" value="1"/>
</dbReference>
<evidence type="ECO:0000313" key="5">
    <source>
        <dbReference type="EMBL" id="MFC3151252.1"/>
    </source>
</evidence>
<name>A0ABV7HHV2_9GAMM</name>
<feature type="chain" id="PRO_5047106170" evidence="3">
    <location>
        <begin position="24"/>
        <end position="265"/>
    </location>
</feature>
<dbReference type="EMBL" id="JBHRSZ010000004">
    <property type="protein sequence ID" value="MFC3151252.1"/>
    <property type="molecule type" value="Genomic_DNA"/>
</dbReference>
<reference evidence="6" key="1">
    <citation type="journal article" date="2019" name="Int. J. Syst. Evol. Microbiol.">
        <title>The Global Catalogue of Microorganisms (GCM) 10K type strain sequencing project: providing services to taxonomists for standard genome sequencing and annotation.</title>
        <authorList>
            <consortium name="The Broad Institute Genomics Platform"/>
            <consortium name="The Broad Institute Genome Sequencing Center for Infectious Disease"/>
            <person name="Wu L."/>
            <person name="Ma J."/>
        </authorList>
    </citation>
    <scope>NUCLEOTIDE SEQUENCE [LARGE SCALE GENOMIC DNA]</scope>
    <source>
        <strain evidence="6">KCTC 52438</strain>
    </source>
</reference>
<protein>
    <submittedName>
        <fullName evidence="5">Transporter substrate-binding domain-containing protein</fullName>
    </submittedName>
</protein>
<dbReference type="SMART" id="SM00062">
    <property type="entry name" value="PBPb"/>
    <property type="match status" value="1"/>
</dbReference>
<dbReference type="SUPFAM" id="SSF53850">
    <property type="entry name" value="Periplasmic binding protein-like II"/>
    <property type="match status" value="1"/>
</dbReference>
<dbReference type="PANTHER" id="PTHR35936">
    <property type="entry name" value="MEMBRANE-BOUND LYTIC MUREIN TRANSGLYCOSYLASE F"/>
    <property type="match status" value="1"/>
</dbReference>
<evidence type="ECO:0000259" key="4">
    <source>
        <dbReference type="SMART" id="SM00062"/>
    </source>
</evidence>
<comment type="caution">
    <text evidence="5">The sequence shown here is derived from an EMBL/GenBank/DDBJ whole genome shotgun (WGS) entry which is preliminary data.</text>
</comment>
<feature type="domain" description="Solute-binding protein family 3/N-terminal" evidence="4">
    <location>
        <begin position="41"/>
        <end position="263"/>
    </location>
</feature>
<accession>A0ABV7HHV2</accession>
<evidence type="ECO:0000313" key="6">
    <source>
        <dbReference type="Proteomes" id="UP001595476"/>
    </source>
</evidence>
<sequence>MLKRCITLTLVSLAALFNTKVNAIENAKGTLPDATSSNLVPFTVCTNSWTPFIDDKLPSKGKSWRIIKEIMEVQNYKAELELMPWARAVKSVRDGDCDALPDAFYTDERSQWALFSEPYDQVNTVFFKRVDRELKPYESYDDLKGLRIGIIRGAAVTPEFDQTVGLQKVEVRDIRQGFSMLYAGRLDLQVTEDLPGLHELELMSKKYPSIGSKLVIINPYLAANSLHLAISKNSENASKILNDFNQGLAKLKSNGRYQQIMNDYK</sequence>
<dbReference type="Pfam" id="PF00497">
    <property type="entry name" value="SBP_bac_3"/>
    <property type="match status" value="1"/>
</dbReference>
<proteinExistence type="inferred from homology"/>
<dbReference type="InterPro" id="IPR001638">
    <property type="entry name" value="Solute-binding_3/MltF_N"/>
</dbReference>
<feature type="signal peptide" evidence="3">
    <location>
        <begin position="1"/>
        <end position="23"/>
    </location>
</feature>
<organism evidence="5 6">
    <name type="scientific">Litoribrevibacter euphylliae</name>
    <dbReference type="NCBI Taxonomy" id="1834034"/>
    <lineage>
        <taxon>Bacteria</taxon>
        <taxon>Pseudomonadati</taxon>
        <taxon>Pseudomonadota</taxon>
        <taxon>Gammaproteobacteria</taxon>
        <taxon>Oceanospirillales</taxon>
        <taxon>Oceanospirillaceae</taxon>
        <taxon>Litoribrevibacter</taxon>
    </lineage>
</organism>
<keyword evidence="6" id="KW-1185">Reference proteome</keyword>
<evidence type="ECO:0000256" key="2">
    <source>
        <dbReference type="ARBA" id="ARBA00022729"/>
    </source>
</evidence>